<dbReference type="InterPro" id="IPR008775">
    <property type="entry name" value="Phytyl_CoA_dOase-like"/>
</dbReference>
<keyword evidence="4" id="KW-1185">Reference proteome</keyword>
<evidence type="ECO:0000256" key="1">
    <source>
        <dbReference type="ARBA" id="ARBA00001962"/>
    </source>
</evidence>
<evidence type="ECO:0000313" key="4">
    <source>
        <dbReference type="Proteomes" id="UP000013827"/>
    </source>
</evidence>
<dbReference type="SUPFAM" id="SSF51197">
    <property type="entry name" value="Clavaminate synthase-like"/>
    <property type="match status" value="1"/>
</dbReference>
<dbReference type="RefSeq" id="XP_005763734.1">
    <property type="nucleotide sequence ID" value="XM_005763677.1"/>
</dbReference>
<protein>
    <recommendedName>
        <fullName evidence="5">Phytanoyl-CoA dioxygenase</fullName>
    </recommendedName>
</protein>
<dbReference type="Gene3D" id="2.60.120.620">
    <property type="entry name" value="q2cbj1_9rhob like domain"/>
    <property type="match status" value="1"/>
</dbReference>
<dbReference type="HOGENOM" id="CLU_884068_0_0_1"/>
<dbReference type="Proteomes" id="UP000013827">
    <property type="component" value="Unassembled WGS sequence"/>
</dbReference>
<feature type="region of interest" description="Disordered" evidence="2">
    <location>
        <begin position="284"/>
        <end position="315"/>
    </location>
</feature>
<dbReference type="GeneID" id="17257443"/>
<evidence type="ECO:0000256" key="2">
    <source>
        <dbReference type="SAM" id="MobiDB-lite"/>
    </source>
</evidence>
<dbReference type="eggNOG" id="ENOG502QRGE">
    <property type="taxonomic scope" value="Eukaryota"/>
</dbReference>
<sequence length="315" mass="32756">MTSDRSARPVNSAFSRRTLDAAPLASAFEREGYLLFPRLLTRRATAQAQRAASRLLRRRHASVPSGWLLGLHQRNQPEPQRWVERIAADPAVARLVRALLGGSRPVLVSSQLFVKRAAGRADDEAAPSSGEVPWHQDGAAGGHSLAIWLPLDAIDPTGHNGGLAVLPRLHASGRLPSEPCEANAASFDRIQPEALAGHEATAVRYALAAGGAGLHGPLTPHSSPPNASGADRRVLVLRYCAAGAPAVRGERLWAPGGAVAAAGGEPRTQIPCWSSGELIDRQGLLVGGEGGAAAPSPDGGGSPNENGTKRKRGAG</sequence>
<dbReference type="PaxDb" id="2903-EOD11305"/>
<dbReference type="GO" id="GO:0046872">
    <property type="term" value="F:metal ion binding"/>
    <property type="evidence" value="ECO:0007669"/>
    <property type="project" value="UniProtKB-ARBA"/>
</dbReference>
<accession>A0A0D3IJ70</accession>
<dbReference type="GO" id="GO:0016491">
    <property type="term" value="F:oxidoreductase activity"/>
    <property type="evidence" value="ECO:0007669"/>
    <property type="project" value="UniProtKB-ARBA"/>
</dbReference>
<evidence type="ECO:0000313" key="3">
    <source>
        <dbReference type="EnsemblProtists" id="EOD11305"/>
    </source>
</evidence>
<organism evidence="3 4">
    <name type="scientific">Emiliania huxleyi (strain CCMP1516)</name>
    <dbReference type="NCBI Taxonomy" id="280463"/>
    <lineage>
        <taxon>Eukaryota</taxon>
        <taxon>Haptista</taxon>
        <taxon>Haptophyta</taxon>
        <taxon>Prymnesiophyceae</taxon>
        <taxon>Isochrysidales</taxon>
        <taxon>Noelaerhabdaceae</taxon>
        <taxon>Emiliania</taxon>
    </lineage>
</organism>
<name>A0A0D3IJ70_EMIH1</name>
<evidence type="ECO:0008006" key="5">
    <source>
        <dbReference type="Google" id="ProtNLM"/>
    </source>
</evidence>
<comment type="cofactor">
    <cofactor evidence="1">
        <name>Fe cation</name>
        <dbReference type="ChEBI" id="CHEBI:24875"/>
    </cofactor>
</comment>
<dbReference type="OMA" id="REWIMNV"/>
<dbReference type="PANTHER" id="PTHR20883:SF48">
    <property type="entry name" value="ECTOINE DIOXYGENASE"/>
    <property type="match status" value="1"/>
</dbReference>
<dbReference type="PANTHER" id="PTHR20883">
    <property type="entry name" value="PHYTANOYL-COA DIOXYGENASE DOMAIN CONTAINING 1"/>
    <property type="match status" value="1"/>
</dbReference>
<reference evidence="4" key="1">
    <citation type="journal article" date="2013" name="Nature">
        <title>Pan genome of the phytoplankton Emiliania underpins its global distribution.</title>
        <authorList>
            <person name="Read B.A."/>
            <person name="Kegel J."/>
            <person name="Klute M.J."/>
            <person name="Kuo A."/>
            <person name="Lefebvre S.C."/>
            <person name="Maumus F."/>
            <person name="Mayer C."/>
            <person name="Miller J."/>
            <person name="Monier A."/>
            <person name="Salamov A."/>
            <person name="Young J."/>
            <person name="Aguilar M."/>
            <person name="Claverie J.M."/>
            <person name="Frickenhaus S."/>
            <person name="Gonzalez K."/>
            <person name="Herman E.K."/>
            <person name="Lin Y.C."/>
            <person name="Napier J."/>
            <person name="Ogata H."/>
            <person name="Sarno A.F."/>
            <person name="Shmutz J."/>
            <person name="Schroeder D."/>
            <person name="de Vargas C."/>
            <person name="Verret F."/>
            <person name="von Dassow P."/>
            <person name="Valentin K."/>
            <person name="Van de Peer Y."/>
            <person name="Wheeler G."/>
            <person name="Dacks J.B."/>
            <person name="Delwiche C.F."/>
            <person name="Dyhrman S.T."/>
            <person name="Glockner G."/>
            <person name="John U."/>
            <person name="Richards T."/>
            <person name="Worden A.Z."/>
            <person name="Zhang X."/>
            <person name="Grigoriev I.V."/>
            <person name="Allen A.E."/>
            <person name="Bidle K."/>
            <person name="Borodovsky M."/>
            <person name="Bowler C."/>
            <person name="Brownlee C."/>
            <person name="Cock J.M."/>
            <person name="Elias M."/>
            <person name="Gladyshev V.N."/>
            <person name="Groth M."/>
            <person name="Guda C."/>
            <person name="Hadaegh A."/>
            <person name="Iglesias-Rodriguez M.D."/>
            <person name="Jenkins J."/>
            <person name="Jones B.M."/>
            <person name="Lawson T."/>
            <person name="Leese F."/>
            <person name="Lindquist E."/>
            <person name="Lobanov A."/>
            <person name="Lomsadze A."/>
            <person name="Malik S.B."/>
            <person name="Marsh M.E."/>
            <person name="Mackinder L."/>
            <person name="Mock T."/>
            <person name="Mueller-Roeber B."/>
            <person name="Pagarete A."/>
            <person name="Parker M."/>
            <person name="Probert I."/>
            <person name="Quesneville H."/>
            <person name="Raines C."/>
            <person name="Rensing S.A."/>
            <person name="Riano-Pachon D.M."/>
            <person name="Richier S."/>
            <person name="Rokitta S."/>
            <person name="Shiraiwa Y."/>
            <person name="Soanes D.M."/>
            <person name="van der Giezen M."/>
            <person name="Wahlund T.M."/>
            <person name="Williams B."/>
            <person name="Wilson W."/>
            <person name="Wolfe G."/>
            <person name="Wurch L.L."/>
        </authorList>
    </citation>
    <scope>NUCLEOTIDE SEQUENCE</scope>
</reference>
<dbReference type="EnsemblProtists" id="EOD11305">
    <property type="protein sequence ID" value="EOD11305"/>
    <property type="gene ID" value="EMIHUDRAFT_104737"/>
</dbReference>
<proteinExistence type="predicted"/>
<dbReference type="Pfam" id="PF05721">
    <property type="entry name" value="PhyH"/>
    <property type="match status" value="1"/>
</dbReference>
<dbReference type="KEGG" id="ehx:EMIHUDRAFT_104737"/>
<reference evidence="3" key="2">
    <citation type="submission" date="2024-10" db="UniProtKB">
        <authorList>
            <consortium name="EnsemblProtists"/>
        </authorList>
    </citation>
    <scope>IDENTIFICATION</scope>
</reference>
<dbReference type="AlphaFoldDB" id="A0A0D3IJ70"/>